<gene>
    <name evidence="3" type="ORF">BV133_2192</name>
</gene>
<feature type="domain" description="FAD dependent oxidoreductase" evidence="2">
    <location>
        <begin position="2"/>
        <end position="378"/>
    </location>
</feature>
<dbReference type="InterPro" id="IPR006076">
    <property type="entry name" value="FAD-dep_OxRdtase"/>
</dbReference>
<dbReference type="Gene3D" id="3.50.50.60">
    <property type="entry name" value="FAD/NAD(P)-binding domain"/>
    <property type="match status" value="1"/>
</dbReference>
<dbReference type="GO" id="GO:0005737">
    <property type="term" value="C:cytoplasm"/>
    <property type="evidence" value="ECO:0007669"/>
    <property type="project" value="TreeGrafter"/>
</dbReference>
<evidence type="ECO:0000259" key="2">
    <source>
        <dbReference type="Pfam" id="PF01266"/>
    </source>
</evidence>
<dbReference type="Gene3D" id="3.30.9.10">
    <property type="entry name" value="D-Amino Acid Oxidase, subunit A, domain 2"/>
    <property type="match status" value="1"/>
</dbReference>
<proteinExistence type="predicted"/>
<keyword evidence="1" id="KW-0560">Oxidoreductase</keyword>
<dbReference type="PATRIC" id="fig|1079.8.peg.2258"/>
<sequence length="398" mass="43161">MAAHLAMRGVRTALIDRREPGRETSFGNAGLIEPSGVVPLGFPRDPAVLVKAVLGTLPQVNLHLSALPALAPFLWRYWRQSSQAGRRRSAAALFPLLSRAVAAHRELLDKAGAGHLLHPTGFYRLYRSPRTFEHHFAFESQVEASYGFSYQIMSPDEVAAREPAIRPVYHKAVWWKDSVAVRSPGEAVTAIAGLAARQGAALLRGDARTLSRSGGGFRVETAEGEVEADTVVVALGPWSTDLTEQFGLRLPFAVKRGYHMHFEPGGGAMLTTPLVDIDGGYFLAPMPRGLRLTTGVEFARRDAPPTPVQIARTRPMASELVPLGAALDPEPWLGRRPCLPDSLPVIGRLKRAENVVLAFGHQHLGLTMGPITGRLVADIITGAAPVVDPEPYRPERFA</sequence>
<dbReference type="EMBL" id="AP014854">
    <property type="protein sequence ID" value="BAR99785.1"/>
    <property type="molecule type" value="Genomic_DNA"/>
</dbReference>
<dbReference type="PANTHER" id="PTHR13847:SF289">
    <property type="entry name" value="GLYCINE OXIDASE"/>
    <property type="match status" value="1"/>
</dbReference>
<dbReference type="Pfam" id="PF01266">
    <property type="entry name" value="DAO"/>
    <property type="match status" value="1"/>
</dbReference>
<dbReference type="GO" id="GO:0016491">
    <property type="term" value="F:oxidoreductase activity"/>
    <property type="evidence" value="ECO:0007669"/>
    <property type="project" value="UniProtKB-KW"/>
</dbReference>
<dbReference type="PANTHER" id="PTHR13847">
    <property type="entry name" value="SARCOSINE DEHYDROGENASE-RELATED"/>
    <property type="match status" value="1"/>
</dbReference>
<dbReference type="SUPFAM" id="SSF54373">
    <property type="entry name" value="FAD-linked reductases, C-terminal domain"/>
    <property type="match status" value="1"/>
</dbReference>
<evidence type="ECO:0000313" key="3">
    <source>
        <dbReference type="EMBL" id="BAR99785.1"/>
    </source>
</evidence>
<dbReference type="SUPFAM" id="SSF51905">
    <property type="entry name" value="FAD/NAD(P)-binding domain"/>
    <property type="match status" value="1"/>
</dbReference>
<dbReference type="InterPro" id="IPR036188">
    <property type="entry name" value="FAD/NAD-bd_sf"/>
</dbReference>
<evidence type="ECO:0000256" key="1">
    <source>
        <dbReference type="ARBA" id="ARBA00023002"/>
    </source>
</evidence>
<name>A0A182D2Y6_BLAVI</name>
<reference evidence="3" key="1">
    <citation type="journal article" date="2015" name="Genome Announc.">
        <title>Complete Genome Sequence of the Bacteriochlorophyll b-Producing Photosynthetic Bacterium Blastochloris viridis.</title>
        <authorList>
            <person name="Tsukatani Y."/>
            <person name="Hirose Y."/>
            <person name="Harada J."/>
            <person name="Misawa N."/>
            <person name="Mori K."/>
            <person name="Inoue K."/>
            <person name="Tamiaki H."/>
        </authorList>
    </citation>
    <scope>NUCLEOTIDE SEQUENCE [LARGE SCALE GENOMIC DNA]</scope>
    <source>
        <strain evidence="3">DSM 133</strain>
    </source>
</reference>
<organism evidence="3">
    <name type="scientific">Blastochloris viridis</name>
    <name type="common">Rhodopseudomonas viridis</name>
    <dbReference type="NCBI Taxonomy" id="1079"/>
    <lineage>
        <taxon>Bacteria</taxon>
        <taxon>Pseudomonadati</taxon>
        <taxon>Pseudomonadota</taxon>
        <taxon>Alphaproteobacteria</taxon>
        <taxon>Hyphomicrobiales</taxon>
        <taxon>Blastochloridaceae</taxon>
        <taxon>Blastochloris</taxon>
    </lineage>
</organism>
<protein>
    <submittedName>
        <fullName evidence="3">D-amino acid dehydrogenase small subunit</fullName>
    </submittedName>
</protein>
<dbReference type="AlphaFoldDB" id="A0A182D2Y6"/>
<accession>A0A182D2Y6</accession>